<keyword evidence="3" id="KW-1185">Reference proteome</keyword>
<dbReference type="AlphaFoldDB" id="A0A7J7DWW6"/>
<dbReference type="Proteomes" id="UP000593562">
    <property type="component" value="Unassembled WGS sequence"/>
</dbReference>
<accession>A0A7J7DWW6</accession>
<protein>
    <submittedName>
        <fullName evidence="2">Uncharacterized protein</fullName>
    </submittedName>
</protein>
<dbReference type="PANTHER" id="PTHR33671">
    <property type="entry name" value="N-METHYLTRANSFERASE, PUTATIVE (DUF688)-RELATED"/>
    <property type="match status" value="1"/>
</dbReference>
<sequence length="246" mass="27360">MDAHGRKKLDFNLPLLSTRRPGGHADEEPYTIRAQVSAMQDTSERIPFCWEQAPGKPKVDMERSNNPDCETPRPKLPPCRWHPSRTEAYSVDDQNEGCEADVEDVAFSDAMDTFSLTEAIDIAQRAEDDHGLNGSNLESLNLSHSPSPNFMMERFLPDATALAASTALTTLPHLCSYPEKVVVSNSYSSSHKGCGLEILFPWRMKHKVCGIKSPVRRGSPNVVASAKPDKHPSSTKKHFRGVINYR</sequence>
<feature type="compositionally biased region" description="Basic and acidic residues" evidence="1">
    <location>
        <begin position="57"/>
        <end position="73"/>
    </location>
</feature>
<feature type="region of interest" description="Disordered" evidence="1">
    <location>
        <begin position="54"/>
        <end position="75"/>
    </location>
</feature>
<gene>
    <name evidence="2" type="ORF">HS088_TW03G01133</name>
</gene>
<feature type="region of interest" description="Disordered" evidence="1">
    <location>
        <begin position="219"/>
        <end position="238"/>
    </location>
</feature>
<evidence type="ECO:0000313" key="2">
    <source>
        <dbReference type="EMBL" id="KAF5750793.1"/>
    </source>
</evidence>
<dbReference type="EMBL" id="JAAARO010000003">
    <property type="protein sequence ID" value="KAF5750793.1"/>
    <property type="molecule type" value="Genomic_DNA"/>
</dbReference>
<dbReference type="OrthoDB" id="767768at2759"/>
<comment type="caution">
    <text evidence="2">The sequence shown here is derived from an EMBL/GenBank/DDBJ whole genome shotgun (WGS) entry which is preliminary data.</text>
</comment>
<dbReference type="PANTHER" id="PTHR33671:SF1">
    <property type="entry name" value="DUF688 FAMILY PROTEIN"/>
    <property type="match status" value="1"/>
</dbReference>
<dbReference type="Pfam" id="PF05097">
    <property type="entry name" value="DUF688"/>
    <property type="match status" value="1"/>
</dbReference>
<dbReference type="FunCoup" id="A0A7J7DWW6">
    <property type="interactions" value="197"/>
</dbReference>
<dbReference type="InParanoid" id="A0A7J7DWW6"/>
<organism evidence="2 3">
    <name type="scientific">Tripterygium wilfordii</name>
    <name type="common">Thunder God vine</name>
    <dbReference type="NCBI Taxonomy" id="458696"/>
    <lineage>
        <taxon>Eukaryota</taxon>
        <taxon>Viridiplantae</taxon>
        <taxon>Streptophyta</taxon>
        <taxon>Embryophyta</taxon>
        <taxon>Tracheophyta</taxon>
        <taxon>Spermatophyta</taxon>
        <taxon>Magnoliopsida</taxon>
        <taxon>eudicotyledons</taxon>
        <taxon>Gunneridae</taxon>
        <taxon>Pentapetalae</taxon>
        <taxon>rosids</taxon>
        <taxon>fabids</taxon>
        <taxon>Celastrales</taxon>
        <taxon>Celastraceae</taxon>
        <taxon>Tripterygium</taxon>
    </lineage>
</organism>
<name>A0A7J7DWW6_TRIWF</name>
<evidence type="ECO:0000256" key="1">
    <source>
        <dbReference type="SAM" id="MobiDB-lite"/>
    </source>
</evidence>
<dbReference type="InterPro" id="IPR007789">
    <property type="entry name" value="DUF688"/>
</dbReference>
<evidence type="ECO:0000313" key="3">
    <source>
        <dbReference type="Proteomes" id="UP000593562"/>
    </source>
</evidence>
<proteinExistence type="predicted"/>
<reference evidence="2 3" key="1">
    <citation type="journal article" date="2020" name="Nat. Commun.">
        <title>Genome of Tripterygium wilfordii and identification of cytochrome P450 involved in triptolide biosynthesis.</title>
        <authorList>
            <person name="Tu L."/>
            <person name="Su P."/>
            <person name="Zhang Z."/>
            <person name="Gao L."/>
            <person name="Wang J."/>
            <person name="Hu T."/>
            <person name="Zhou J."/>
            <person name="Zhang Y."/>
            <person name="Zhao Y."/>
            <person name="Liu Y."/>
            <person name="Song Y."/>
            <person name="Tong Y."/>
            <person name="Lu Y."/>
            <person name="Yang J."/>
            <person name="Xu C."/>
            <person name="Jia M."/>
            <person name="Peters R.J."/>
            <person name="Huang L."/>
            <person name="Gao W."/>
        </authorList>
    </citation>
    <scope>NUCLEOTIDE SEQUENCE [LARGE SCALE GENOMIC DNA]</scope>
    <source>
        <strain evidence="3">cv. XIE 37</strain>
        <tissue evidence="2">Leaf</tissue>
    </source>
</reference>